<dbReference type="Gene3D" id="3.40.50.12780">
    <property type="entry name" value="N-terminal domain of ligase-like"/>
    <property type="match status" value="1"/>
</dbReference>
<dbReference type="InterPro" id="IPR053158">
    <property type="entry name" value="CapK_Type1_Caps_Biosynth"/>
</dbReference>
<dbReference type="PANTHER" id="PTHR36932:SF1">
    <property type="entry name" value="CAPSULAR POLYSACCHARIDE BIOSYNTHESIS PROTEIN"/>
    <property type="match status" value="1"/>
</dbReference>
<reference evidence="1 2" key="1">
    <citation type="journal article" date="2016" name="Nat. Commun.">
        <title>Thousands of microbial genomes shed light on interconnected biogeochemical processes in an aquifer system.</title>
        <authorList>
            <person name="Anantharaman K."/>
            <person name="Brown C.T."/>
            <person name="Hug L.A."/>
            <person name="Sharon I."/>
            <person name="Castelle C.J."/>
            <person name="Probst A.J."/>
            <person name="Thomas B.C."/>
            <person name="Singh A."/>
            <person name="Wilkins M.J."/>
            <person name="Karaoz U."/>
            <person name="Brodie E.L."/>
            <person name="Williams K.H."/>
            <person name="Hubbard S.S."/>
            <person name="Banfield J.F."/>
        </authorList>
    </citation>
    <scope>NUCLEOTIDE SEQUENCE [LARGE SCALE GENOMIC DNA]</scope>
</reference>
<dbReference type="Proteomes" id="UP000176349">
    <property type="component" value="Unassembled WGS sequence"/>
</dbReference>
<evidence type="ECO:0000313" key="1">
    <source>
        <dbReference type="EMBL" id="OGY96444.1"/>
    </source>
</evidence>
<dbReference type="AlphaFoldDB" id="A0A1G2C4W5"/>
<evidence type="ECO:0000313" key="2">
    <source>
        <dbReference type="Proteomes" id="UP000176349"/>
    </source>
</evidence>
<sequence length="483" mass="56407">MYDRNDSYRYLQIEGRITLSVQADSFFKRTVVPMHVLFFHLILSNARRALWRNIHRLPTSLVKRWQMRELRPLLRQSYRHVRLYKKLLDERNVRPEEVRSHADMRKLPVTSKKLFRQSSPGEYINGSFPRWSYEWTETSGSTGEPFKFPLNRSFYFFKKYYCGTPTCSWYNDRKRLFDAGFYGRRFLLWRGWSSRELANNFKFADIRTVSRPRGKHFLHIPVSDLRENPLLVVKKLREFQPDVLSGRATTMVELHRIIKKAGSQEGLRVPFITSVGEMLTETQRRYLENGFNCEVYEQYGVEELGDVAVECRYHRGMHIYEESNIVEIVDENNDPLPPGSRGLVVVTNLCNYSVPFIRYDTGDNGEILPGRCPCGVSARRLKLYGRMGAYLELAGRHYQFPEFAAVVNNFNSIVLRSQIAKVSDTSIEFRFIPLRPVSSEETDEITSSFAKSLGIAPRVKIVEDLPFNESGKTQFLVDETSHR</sequence>
<organism evidence="1 2">
    <name type="scientific">Candidatus Liptonbacteria bacterium GWC1_60_9</name>
    <dbReference type="NCBI Taxonomy" id="1798645"/>
    <lineage>
        <taxon>Bacteria</taxon>
        <taxon>Candidatus Liptoniibacteriota</taxon>
    </lineage>
</organism>
<dbReference type="EMBL" id="MHKV01000045">
    <property type="protein sequence ID" value="OGY96444.1"/>
    <property type="molecule type" value="Genomic_DNA"/>
</dbReference>
<protein>
    <recommendedName>
        <fullName evidence="3">AMP-dependent synthetase/ligase domain-containing protein</fullName>
    </recommendedName>
</protein>
<name>A0A1G2C4W5_9BACT</name>
<dbReference type="SUPFAM" id="SSF56801">
    <property type="entry name" value="Acetyl-CoA synthetase-like"/>
    <property type="match status" value="1"/>
</dbReference>
<dbReference type="PANTHER" id="PTHR36932">
    <property type="entry name" value="CAPSULAR POLYSACCHARIDE BIOSYNTHESIS PROTEIN"/>
    <property type="match status" value="1"/>
</dbReference>
<evidence type="ECO:0008006" key="3">
    <source>
        <dbReference type="Google" id="ProtNLM"/>
    </source>
</evidence>
<accession>A0A1G2C4W5</accession>
<dbReference type="InterPro" id="IPR042099">
    <property type="entry name" value="ANL_N_sf"/>
</dbReference>
<gene>
    <name evidence="1" type="ORF">A2128_02570</name>
</gene>
<proteinExistence type="predicted"/>
<comment type="caution">
    <text evidence="1">The sequence shown here is derived from an EMBL/GenBank/DDBJ whole genome shotgun (WGS) entry which is preliminary data.</text>
</comment>